<keyword evidence="2" id="KW-1185">Reference proteome</keyword>
<dbReference type="GO" id="GO:0016020">
    <property type="term" value="C:membrane"/>
    <property type="evidence" value="ECO:0007669"/>
    <property type="project" value="InterPro"/>
</dbReference>
<evidence type="ECO:0000313" key="2">
    <source>
        <dbReference type="Proteomes" id="UP001139157"/>
    </source>
</evidence>
<protein>
    <submittedName>
        <fullName evidence="1">Copper transporter</fullName>
    </submittedName>
</protein>
<dbReference type="Pfam" id="PF11382">
    <property type="entry name" value="MctB"/>
    <property type="match status" value="1"/>
</dbReference>
<dbReference type="Proteomes" id="UP001139157">
    <property type="component" value="Unassembled WGS sequence"/>
</dbReference>
<dbReference type="EMBL" id="JAMRXG010000026">
    <property type="protein sequence ID" value="MCM6778760.1"/>
    <property type="molecule type" value="Genomic_DNA"/>
</dbReference>
<dbReference type="AlphaFoldDB" id="A0A9X2EEA8"/>
<comment type="caution">
    <text evidence="1">The sequence shown here is derived from an EMBL/GenBank/DDBJ whole genome shotgun (WGS) entry which is preliminary data.</text>
</comment>
<accession>A0A9X2EEA8</accession>
<sequence>MISLRQHAISLAAVFLALALGLLLGSHLLDGGAQAAPWSRDKQRTAALTTQNGRLTDELNAANGFIARSAGRILGGTLGGRSVLMFTTPDADNGDVEAITKVLSTAGAAVTGKVALTEAFVDSGQGDRLRTAATNMIPAGAQLQTGAVDQGSLVGDLLGLAFLVDPGTGQPRATPQERTLILDTLRGGGFVNFGEVQPAQLAVVVTGDGAKSEVNNRGSIIGRFAGGLRGRGAGVVLAGRSGAADGAGPIAVVRADGQLANTVTTVDNADREIGRLTTALGLTEQLGGGAGRYGTGPRANSLTVVALPK</sequence>
<dbReference type="RefSeq" id="WP_251918346.1">
    <property type="nucleotide sequence ID" value="NZ_JAMRXG010000026.1"/>
</dbReference>
<proteinExistence type="predicted"/>
<organism evidence="1 2">
    <name type="scientific">Nocardia pulmonis</name>
    <dbReference type="NCBI Taxonomy" id="2951408"/>
    <lineage>
        <taxon>Bacteria</taxon>
        <taxon>Bacillati</taxon>
        <taxon>Actinomycetota</taxon>
        <taxon>Actinomycetes</taxon>
        <taxon>Mycobacteriales</taxon>
        <taxon>Nocardiaceae</taxon>
        <taxon>Nocardia</taxon>
    </lineage>
</organism>
<reference evidence="1" key="1">
    <citation type="submission" date="2022-06" db="EMBL/GenBank/DDBJ databases">
        <title>Novel species in genus nocardia.</title>
        <authorList>
            <person name="Li F."/>
        </authorList>
    </citation>
    <scope>NUCLEOTIDE SEQUENCE</scope>
    <source>
        <strain evidence="1">CDC141</strain>
    </source>
</reference>
<name>A0A9X2EEA8_9NOCA</name>
<gene>
    <name evidence="1" type="ORF">NDR86_35300</name>
</gene>
<evidence type="ECO:0000313" key="1">
    <source>
        <dbReference type="EMBL" id="MCM6778760.1"/>
    </source>
</evidence>
<dbReference type="InterPro" id="IPR021522">
    <property type="entry name" value="MctB"/>
</dbReference>
<dbReference type="GO" id="GO:0055070">
    <property type="term" value="P:copper ion homeostasis"/>
    <property type="evidence" value="ECO:0007669"/>
    <property type="project" value="InterPro"/>
</dbReference>